<feature type="region of interest" description="Disordered" evidence="1">
    <location>
        <begin position="24"/>
        <end position="51"/>
    </location>
</feature>
<evidence type="ECO:0000313" key="3">
    <source>
        <dbReference type="EMBL" id="HJE89560.1"/>
    </source>
</evidence>
<evidence type="ECO:0008006" key="5">
    <source>
        <dbReference type="Google" id="ProtNLM"/>
    </source>
</evidence>
<reference evidence="3" key="1">
    <citation type="journal article" date="2021" name="PeerJ">
        <title>Extensive microbial diversity within the chicken gut microbiome revealed by metagenomics and culture.</title>
        <authorList>
            <person name="Gilroy R."/>
            <person name="Ravi A."/>
            <person name="Getino M."/>
            <person name="Pursley I."/>
            <person name="Horton D.L."/>
            <person name="Alikhan N.F."/>
            <person name="Baker D."/>
            <person name="Gharbi K."/>
            <person name="Hall N."/>
            <person name="Watson M."/>
            <person name="Adriaenssens E.M."/>
            <person name="Foster-Nyarko E."/>
            <person name="Jarju S."/>
            <person name="Secka A."/>
            <person name="Antonio M."/>
            <person name="Oren A."/>
            <person name="Chaudhuri R.R."/>
            <person name="La Ragione R."/>
            <person name="Hildebrand F."/>
            <person name="Pallen M.J."/>
        </authorList>
    </citation>
    <scope>NUCLEOTIDE SEQUENCE</scope>
    <source>
        <strain evidence="3">ChiGjej1B1-18357</strain>
    </source>
</reference>
<organism evidence="3 4">
    <name type="scientific">Dietzia timorensis</name>
    <dbReference type="NCBI Taxonomy" id="499555"/>
    <lineage>
        <taxon>Bacteria</taxon>
        <taxon>Bacillati</taxon>
        <taxon>Actinomycetota</taxon>
        <taxon>Actinomycetes</taxon>
        <taxon>Mycobacteriales</taxon>
        <taxon>Dietziaceae</taxon>
        <taxon>Dietzia</taxon>
    </lineage>
</organism>
<accession>A0A921F1C9</accession>
<dbReference type="AlphaFoldDB" id="A0A921F1C9"/>
<dbReference type="EMBL" id="DYXM01000021">
    <property type="protein sequence ID" value="HJE89560.1"/>
    <property type="molecule type" value="Genomic_DNA"/>
</dbReference>
<comment type="caution">
    <text evidence="3">The sequence shown here is derived from an EMBL/GenBank/DDBJ whole genome shotgun (WGS) entry which is preliminary data.</text>
</comment>
<evidence type="ECO:0000256" key="1">
    <source>
        <dbReference type="SAM" id="MobiDB-lite"/>
    </source>
</evidence>
<reference evidence="3" key="2">
    <citation type="submission" date="2021-09" db="EMBL/GenBank/DDBJ databases">
        <authorList>
            <person name="Gilroy R."/>
        </authorList>
    </citation>
    <scope>NUCLEOTIDE SEQUENCE</scope>
    <source>
        <strain evidence="3">ChiGjej1B1-18357</strain>
    </source>
</reference>
<evidence type="ECO:0000313" key="4">
    <source>
        <dbReference type="Proteomes" id="UP000776650"/>
    </source>
</evidence>
<evidence type="ECO:0000256" key="2">
    <source>
        <dbReference type="SAM" id="SignalP"/>
    </source>
</evidence>
<name>A0A921F1C9_9ACTN</name>
<dbReference type="RefSeq" id="WP_303910334.1">
    <property type="nucleotide sequence ID" value="NZ_DYXM01000021.1"/>
</dbReference>
<gene>
    <name evidence="3" type="ORF">K8V11_00945</name>
</gene>
<sequence>MFKRTLAVSAASLLALSLGAGTAAAQNGDGQIPAEDSGSVAGSLASGPLSDLLTEEHENKATDPSLANCTKSRYHDITTAPWKVAISECEENAEGEWSYTYRELKEEFKFLEGLITGA</sequence>
<feature type="signal peptide" evidence="2">
    <location>
        <begin position="1"/>
        <end position="25"/>
    </location>
</feature>
<protein>
    <recommendedName>
        <fullName evidence="5">Secreted protein</fullName>
    </recommendedName>
</protein>
<feature type="chain" id="PRO_5037871211" description="Secreted protein" evidence="2">
    <location>
        <begin position="26"/>
        <end position="118"/>
    </location>
</feature>
<keyword evidence="2" id="KW-0732">Signal</keyword>
<dbReference type="Proteomes" id="UP000776650">
    <property type="component" value="Unassembled WGS sequence"/>
</dbReference>
<proteinExistence type="predicted"/>